<evidence type="ECO:0000256" key="3">
    <source>
        <dbReference type="ARBA" id="ARBA00022679"/>
    </source>
</evidence>
<dbReference type="GO" id="GO:0016020">
    <property type="term" value="C:membrane"/>
    <property type="evidence" value="ECO:0007669"/>
    <property type="project" value="UniProtKB-SubCell"/>
</dbReference>
<feature type="transmembrane region" description="Helical" evidence="8">
    <location>
        <begin position="63"/>
        <end position="80"/>
    </location>
</feature>
<keyword evidence="3 10" id="KW-0808">Transferase</keyword>
<comment type="subcellular location">
    <subcellularLocation>
        <location evidence="1">Membrane</location>
        <topology evidence="1">Multi-pass membrane protein</topology>
    </subcellularLocation>
</comment>
<evidence type="ECO:0000256" key="2">
    <source>
        <dbReference type="ARBA" id="ARBA00006464"/>
    </source>
</evidence>
<evidence type="ECO:0000256" key="6">
    <source>
        <dbReference type="ARBA" id="ARBA00023136"/>
    </source>
</evidence>
<evidence type="ECO:0000256" key="5">
    <source>
        <dbReference type="ARBA" id="ARBA00022989"/>
    </source>
</evidence>
<protein>
    <submittedName>
        <fullName evidence="10">Undecaprenyl-phosphate glucose phosphotransferase</fullName>
        <ecNumber evidence="10">2.7.8.31</ecNumber>
    </submittedName>
</protein>
<dbReference type="EC" id="2.7.8.31" evidence="10"/>
<keyword evidence="6 8" id="KW-0472">Membrane</keyword>
<dbReference type="NCBIfam" id="TIGR03023">
    <property type="entry name" value="WcaJ_sugtrans"/>
    <property type="match status" value="1"/>
</dbReference>
<gene>
    <name evidence="10" type="ORF">HK107_09680</name>
</gene>
<evidence type="ECO:0000313" key="10">
    <source>
        <dbReference type="EMBL" id="NNU16589.1"/>
    </source>
</evidence>
<dbReference type="AlphaFoldDB" id="A0A7Y3RM28"/>
<dbReference type="EMBL" id="JABFCX010000003">
    <property type="protein sequence ID" value="NNU16589.1"/>
    <property type="molecule type" value="Genomic_DNA"/>
</dbReference>
<dbReference type="GO" id="GO:0000271">
    <property type="term" value="P:polysaccharide biosynthetic process"/>
    <property type="evidence" value="ECO:0007669"/>
    <property type="project" value="UniProtKB-KW"/>
</dbReference>
<comment type="caution">
    <text evidence="10">The sequence shown here is derived from an EMBL/GenBank/DDBJ whole genome shotgun (WGS) entry which is preliminary data.</text>
</comment>
<proteinExistence type="inferred from homology"/>
<dbReference type="InterPro" id="IPR017473">
    <property type="entry name" value="Undecaprenyl-P_gluc_Ptfrase"/>
</dbReference>
<dbReference type="Pfam" id="PF02397">
    <property type="entry name" value="Bac_transf"/>
    <property type="match status" value="1"/>
</dbReference>
<feature type="domain" description="Bacterial sugar transferase" evidence="9">
    <location>
        <begin position="289"/>
        <end position="473"/>
    </location>
</feature>
<feature type="transmembrane region" description="Helical" evidence="8">
    <location>
        <begin position="128"/>
        <end position="148"/>
    </location>
</feature>
<sequence>MSLTTTDEMDEVRRKRRGISRDVCSDIVAAVVATLITAAGAAATPFATIVTLPDGFLQEPNTVVLMSAGFLTSLIYVEALRQGGYFRFDQMLDPWGTLRGVVWRFGLILLSFIAACYSLGLTQLLSRGWLIVWAVLSAILIIISRFIIARVLKRLSAAGGLLCRRLVFVGAPARTNTIAGKASMTEASVDIVRSFDPSGLQSPSTKEFMQLQKLVEDGMVDDIVVCPQGDDDDKSMANLLDQLRRLPVHVSLGPNPLWLQRGGRVDAIGDVPTYVVQRRPISGWDTFTKAVEDRVLGFLMLLALLPVMLICAIAVKLDSKGPVFFVQRRQGMAGDVFPIIKFRSMKVMEDGDDVQQATKDDDRITKVGGFLRKTSLDELPQLFNVLKGEMSLVGPRPHALKHDEYYSALIKDYAARHRVKPGMTGWAQVNGFRGETNEPEKMEQRLRYDLEYIENWSLWFDLRVLIKTVKAVAKPENAY</sequence>
<dbReference type="Proteomes" id="UP000536835">
    <property type="component" value="Unassembled WGS sequence"/>
</dbReference>
<evidence type="ECO:0000256" key="7">
    <source>
        <dbReference type="ARBA" id="ARBA00023169"/>
    </source>
</evidence>
<keyword evidence="11" id="KW-1185">Reference proteome</keyword>
<dbReference type="RefSeq" id="WP_173199195.1">
    <property type="nucleotide sequence ID" value="NZ_JABFCX010000003.1"/>
</dbReference>
<keyword evidence="4 8" id="KW-0812">Transmembrane</keyword>
<dbReference type="InterPro" id="IPR003362">
    <property type="entry name" value="Bact_transf"/>
</dbReference>
<reference evidence="10 11" key="1">
    <citation type="submission" date="2020-05" db="EMBL/GenBank/DDBJ databases">
        <title>Parvularcula mediterraneae sp. nov., isolated from polypropylene straw from shallow seawater of the seashore of Laganas in Zakynthos island, Greece.</title>
        <authorList>
            <person name="Szabo I."/>
            <person name="Al-Omari J."/>
            <person name="Rado J."/>
            <person name="Szerdahelyi G.S."/>
        </authorList>
    </citation>
    <scope>NUCLEOTIDE SEQUENCE [LARGE SCALE GENOMIC DNA]</scope>
    <source>
        <strain evidence="10 11">ZS-1/3</strain>
    </source>
</reference>
<keyword evidence="5 8" id="KW-1133">Transmembrane helix</keyword>
<accession>A0A7Y3RM28</accession>
<feature type="transmembrane region" description="Helical" evidence="8">
    <location>
        <begin position="23"/>
        <end position="43"/>
    </location>
</feature>
<evidence type="ECO:0000256" key="1">
    <source>
        <dbReference type="ARBA" id="ARBA00004141"/>
    </source>
</evidence>
<evidence type="ECO:0000313" key="11">
    <source>
        <dbReference type="Proteomes" id="UP000536835"/>
    </source>
</evidence>
<dbReference type="InterPro" id="IPR017475">
    <property type="entry name" value="EPS_sugar_tfrase"/>
</dbReference>
<evidence type="ECO:0000259" key="9">
    <source>
        <dbReference type="Pfam" id="PF02397"/>
    </source>
</evidence>
<feature type="transmembrane region" description="Helical" evidence="8">
    <location>
        <begin position="101"/>
        <end position="122"/>
    </location>
</feature>
<evidence type="ECO:0000256" key="8">
    <source>
        <dbReference type="SAM" id="Phobius"/>
    </source>
</evidence>
<dbReference type="GO" id="GO:0089702">
    <property type="term" value="F:undecaprenyl-phosphate glucose phosphotransferase activity"/>
    <property type="evidence" value="ECO:0007669"/>
    <property type="project" value="UniProtKB-EC"/>
</dbReference>
<dbReference type="PANTHER" id="PTHR30576:SF0">
    <property type="entry name" value="UNDECAPRENYL-PHOSPHATE N-ACETYLGALACTOSAMINYL 1-PHOSPHATE TRANSFERASE-RELATED"/>
    <property type="match status" value="1"/>
</dbReference>
<evidence type="ECO:0000256" key="4">
    <source>
        <dbReference type="ARBA" id="ARBA00022692"/>
    </source>
</evidence>
<organism evidence="10 11">
    <name type="scientific">Parvularcula mediterranea</name>
    <dbReference type="NCBI Taxonomy" id="2732508"/>
    <lineage>
        <taxon>Bacteria</taxon>
        <taxon>Pseudomonadati</taxon>
        <taxon>Pseudomonadota</taxon>
        <taxon>Alphaproteobacteria</taxon>
        <taxon>Parvularculales</taxon>
        <taxon>Parvularculaceae</taxon>
        <taxon>Parvularcula</taxon>
    </lineage>
</organism>
<keyword evidence="7" id="KW-0270">Exopolysaccharide synthesis</keyword>
<dbReference type="Pfam" id="PF13727">
    <property type="entry name" value="CoA_binding_3"/>
    <property type="match status" value="1"/>
</dbReference>
<dbReference type="PANTHER" id="PTHR30576">
    <property type="entry name" value="COLANIC BIOSYNTHESIS UDP-GLUCOSE LIPID CARRIER TRANSFERASE"/>
    <property type="match status" value="1"/>
</dbReference>
<dbReference type="NCBIfam" id="TIGR03025">
    <property type="entry name" value="EPS_sugtrans"/>
    <property type="match status" value="1"/>
</dbReference>
<name>A0A7Y3RM28_9PROT</name>
<comment type="similarity">
    <text evidence="2">Belongs to the bacterial sugar transferase family.</text>
</comment>
<feature type="transmembrane region" description="Helical" evidence="8">
    <location>
        <begin position="295"/>
        <end position="315"/>
    </location>
</feature>